<gene>
    <name evidence="2" type="ORF">PCE31107_02909</name>
</gene>
<dbReference type="EMBL" id="CABPRY010000006">
    <property type="protein sequence ID" value="VVE16288.1"/>
    <property type="molecule type" value="Genomic_DNA"/>
</dbReference>
<accession>A0A5E4VV59</accession>
<keyword evidence="1" id="KW-0812">Transmembrane</keyword>
<proteinExistence type="predicted"/>
<evidence type="ECO:0000256" key="1">
    <source>
        <dbReference type="SAM" id="Phobius"/>
    </source>
</evidence>
<keyword evidence="1" id="KW-0472">Membrane</keyword>
<organism evidence="2 3">
    <name type="scientific">Pandoraea cepalis</name>
    <dbReference type="NCBI Taxonomy" id="2508294"/>
    <lineage>
        <taxon>Bacteria</taxon>
        <taxon>Pseudomonadati</taxon>
        <taxon>Pseudomonadota</taxon>
        <taxon>Betaproteobacteria</taxon>
        <taxon>Burkholderiales</taxon>
        <taxon>Burkholderiaceae</taxon>
        <taxon>Pandoraea</taxon>
    </lineage>
</organism>
<dbReference type="AlphaFoldDB" id="A0A5E4VV59"/>
<evidence type="ECO:0000313" key="3">
    <source>
        <dbReference type="Proteomes" id="UP000396788"/>
    </source>
</evidence>
<feature type="transmembrane region" description="Helical" evidence="1">
    <location>
        <begin position="83"/>
        <end position="101"/>
    </location>
</feature>
<evidence type="ECO:0008006" key="4">
    <source>
        <dbReference type="Google" id="ProtNLM"/>
    </source>
</evidence>
<protein>
    <recommendedName>
        <fullName evidence="4">Conjugal transfer protein TraB</fullName>
    </recommendedName>
</protein>
<feature type="transmembrane region" description="Helical" evidence="1">
    <location>
        <begin position="57"/>
        <end position="76"/>
    </location>
</feature>
<reference evidence="2 3" key="1">
    <citation type="submission" date="2019-08" db="EMBL/GenBank/DDBJ databases">
        <authorList>
            <person name="Peeters C."/>
        </authorList>
    </citation>
    <scope>NUCLEOTIDE SEQUENCE [LARGE SCALE GENOMIC DNA]</scope>
    <source>
        <strain evidence="2 3">LMG 31107</strain>
    </source>
</reference>
<name>A0A5E4VV59_9BURK</name>
<dbReference type="RefSeq" id="WP_150609286.1">
    <property type="nucleotide sequence ID" value="NZ_CABPRY010000006.1"/>
</dbReference>
<sequence length="385" mass="41319">MAHVSRFRIIRPILIFACLFFCGVLCARPPAAAAGYVALPAALWCLRELGKTSLLYLLGWFLGALSSVAIGVLDVGAGRPMALTIWLALALLSTLFTAPAFSRRATPVERSAWVFIPLSLPPLALVAPLPPAAAAGWWFPSTSVLGVLFTIWTAAAVLEAVKRPSWRPLFVPTFCAVLLNVYAVLVPAMQSRVIAMSLPVGKPPVDFDESIRAALSYGPIVRGAAAVPIASGAPTPIVMLPENVLGPVSPGLVDALQLPSAVRLIAGGSGAVPWAEHLQKGVWVLPDRVFYPAIQPIPVIEDGLKPHWSAIGRTAKIGDERYSLLVCFEAVTSLPLYHLHYRTPVLLLGNGWWDRSGIMDIEVSLARAWARLFNDPIAIARGFPL</sequence>
<evidence type="ECO:0000313" key="2">
    <source>
        <dbReference type="EMBL" id="VVE16288.1"/>
    </source>
</evidence>
<feature type="transmembrane region" description="Helical" evidence="1">
    <location>
        <begin position="137"/>
        <end position="157"/>
    </location>
</feature>
<dbReference type="Proteomes" id="UP000396788">
    <property type="component" value="Unassembled WGS sequence"/>
</dbReference>
<feature type="transmembrane region" description="Helical" evidence="1">
    <location>
        <begin position="169"/>
        <end position="189"/>
    </location>
</feature>
<keyword evidence="1" id="KW-1133">Transmembrane helix</keyword>